<evidence type="ECO:0000313" key="1">
    <source>
        <dbReference type="EMBL" id="EKU94536.1"/>
    </source>
</evidence>
<organism evidence="1 2">
    <name type="scientific">Actinobaculum massiliense ACS-171-V-Col2</name>
    <dbReference type="NCBI Taxonomy" id="883066"/>
    <lineage>
        <taxon>Bacteria</taxon>
        <taxon>Bacillati</taxon>
        <taxon>Actinomycetota</taxon>
        <taxon>Actinomycetes</taxon>
        <taxon>Actinomycetales</taxon>
        <taxon>Actinomycetaceae</taxon>
        <taxon>Actinobaculum</taxon>
    </lineage>
</organism>
<accession>K9EF77</accession>
<protein>
    <submittedName>
        <fullName evidence="1">Uncharacterized protein</fullName>
    </submittedName>
</protein>
<comment type="caution">
    <text evidence="1">The sequence shown here is derived from an EMBL/GenBank/DDBJ whole genome shotgun (WGS) entry which is preliminary data.</text>
</comment>
<sequence length="63" mass="6992">MDGYEEQRVDIAAGKNYRISVVPGQYVQIAIDMPNTPPGVMRATDVYWGRLFQFAVGGCPNNN</sequence>
<dbReference type="HOGENOM" id="CLU_2875598_0_0_11"/>
<proteinExistence type="predicted"/>
<dbReference type="AlphaFoldDB" id="K9EF77"/>
<gene>
    <name evidence="1" type="ORF">HMPREF9233_01483</name>
</gene>
<name>K9EF77_9ACTO</name>
<keyword evidence="2" id="KW-1185">Reference proteome</keyword>
<evidence type="ECO:0000313" key="2">
    <source>
        <dbReference type="Proteomes" id="UP000009888"/>
    </source>
</evidence>
<dbReference type="PATRIC" id="fig|883066.3.peg.1546"/>
<reference evidence="1 2" key="1">
    <citation type="submission" date="2012-09" db="EMBL/GenBank/DDBJ databases">
        <title>The Genome Sequence of Actinobaculum massiliae ACS-171-V-COL2.</title>
        <authorList>
            <consortium name="The Broad Institute Genome Sequencing Platform"/>
            <person name="Earl A."/>
            <person name="Ward D."/>
            <person name="Feldgarden M."/>
            <person name="Gevers D."/>
            <person name="Saerens B."/>
            <person name="Vaneechoutte M."/>
            <person name="Walker B."/>
            <person name="Young S.K."/>
            <person name="Zeng Q."/>
            <person name="Gargeya S."/>
            <person name="Fitzgerald M."/>
            <person name="Haas B."/>
            <person name="Abouelleil A."/>
            <person name="Alvarado L."/>
            <person name="Arachchi H.M."/>
            <person name="Berlin A."/>
            <person name="Chapman S.B."/>
            <person name="Goldberg J."/>
            <person name="Griggs A."/>
            <person name="Gujja S."/>
            <person name="Hansen M."/>
            <person name="Howarth C."/>
            <person name="Imamovic A."/>
            <person name="Larimer J."/>
            <person name="McCowen C."/>
            <person name="Montmayeur A."/>
            <person name="Murphy C."/>
            <person name="Neiman D."/>
            <person name="Pearson M."/>
            <person name="Priest M."/>
            <person name="Roberts A."/>
            <person name="Saif S."/>
            <person name="Shea T."/>
            <person name="Sisk P."/>
            <person name="Sykes S."/>
            <person name="Wortman J."/>
            <person name="Nusbaum C."/>
            <person name="Birren B."/>
        </authorList>
    </citation>
    <scope>NUCLEOTIDE SEQUENCE [LARGE SCALE GENOMIC DNA]</scope>
    <source>
        <strain evidence="2">ACS-171-V-Col2</strain>
    </source>
</reference>
<dbReference type="EMBL" id="AGWL01000008">
    <property type="protein sequence ID" value="EKU94536.1"/>
    <property type="molecule type" value="Genomic_DNA"/>
</dbReference>
<dbReference type="Proteomes" id="UP000009888">
    <property type="component" value="Unassembled WGS sequence"/>
</dbReference>